<reference evidence="2" key="1">
    <citation type="submission" date="2020-01" db="EMBL/GenBank/DDBJ databases">
        <authorList>
            <person name="Meier V. D."/>
            <person name="Meier V D."/>
        </authorList>
    </citation>
    <scope>NUCLEOTIDE SEQUENCE</scope>
    <source>
        <strain evidence="2">HLG_WM_MAG_04</strain>
    </source>
</reference>
<protein>
    <submittedName>
        <fullName evidence="2">Uncharacterized protein</fullName>
    </submittedName>
</protein>
<accession>A0A6S6SLW3</accession>
<proteinExistence type="predicted"/>
<sequence>MQEEELDIEALKKNEEFLGNLKDIEKEMREENSIAKGYQLLDAKLLLEVPEEEINEIFTFIVNTAFDILAEKLSSGGQFNMDEYEDLATARAIYENGIQRYSENEKKAAKELFLILYFTIKDGTLAESMLIHAAVAMAGHSFDDFIDNIVDVTGVDESEPTAFFIQTYKEPIHVLLTKYAKEIKAAKAEIKALEESM</sequence>
<keyword evidence="1" id="KW-0175">Coiled coil</keyword>
<dbReference type="AlphaFoldDB" id="A0A6S6SLW3"/>
<evidence type="ECO:0000256" key="1">
    <source>
        <dbReference type="SAM" id="Coils"/>
    </source>
</evidence>
<organism evidence="2">
    <name type="scientific">uncultured Sulfurovum sp</name>
    <dbReference type="NCBI Taxonomy" id="269237"/>
    <lineage>
        <taxon>Bacteria</taxon>
        <taxon>Pseudomonadati</taxon>
        <taxon>Campylobacterota</taxon>
        <taxon>Epsilonproteobacteria</taxon>
        <taxon>Campylobacterales</taxon>
        <taxon>Sulfurovaceae</taxon>
        <taxon>Sulfurovum</taxon>
        <taxon>environmental samples</taxon>
    </lineage>
</organism>
<feature type="coiled-coil region" evidence="1">
    <location>
        <begin position="1"/>
        <end position="34"/>
    </location>
</feature>
<evidence type="ECO:0000313" key="2">
    <source>
        <dbReference type="EMBL" id="CAA6806129.1"/>
    </source>
</evidence>
<dbReference type="EMBL" id="CACVAX010000013">
    <property type="protein sequence ID" value="CAA6806129.1"/>
    <property type="molecule type" value="Genomic_DNA"/>
</dbReference>
<name>A0A6S6SLW3_9BACT</name>
<gene>
    <name evidence="2" type="ORF">HELGO_WM3158</name>
</gene>